<keyword evidence="1" id="KW-1133">Transmembrane helix</keyword>
<proteinExistence type="predicted"/>
<dbReference type="EMBL" id="JARTLO010000030">
    <property type="protein sequence ID" value="MDK4768144.1"/>
    <property type="molecule type" value="Genomic_DNA"/>
</dbReference>
<keyword evidence="1" id="KW-0472">Membrane</keyword>
<dbReference type="CDD" id="cd03396">
    <property type="entry name" value="PAP2_like_6"/>
    <property type="match status" value="1"/>
</dbReference>
<protein>
    <submittedName>
        <fullName evidence="3">Phosphatase PAP2 family protein</fullName>
    </submittedName>
</protein>
<evidence type="ECO:0000313" key="6">
    <source>
        <dbReference type="Proteomes" id="UP001174748"/>
    </source>
</evidence>
<dbReference type="InterPro" id="IPR036938">
    <property type="entry name" value="PAP2/HPO_sf"/>
</dbReference>
<accession>A0AAW6XB44</accession>
<keyword evidence="1" id="KW-0812">Transmembrane</keyword>
<feature type="domain" description="Phosphatidic acid phosphatase type 2/haloperoxidase" evidence="2">
    <location>
        <begin position="116"/>
        <end position="246"/>
    </location>
</feature>
<dbReference type="EMBL" id="JARTOI010000007">
    <property type="protein sequence ID" value="MDK5170202.1"/>
    <property type="molecule type" value="Genomic_DNA"/>
</dbReference>
<sequence>MPMPLNESRLLGNAPLSNAPFAPRFLITHLALPAGAALIISSLLMDGGGDFWVADHLYRLQGSRWALRDAWLTSNLLHRGGKNLSTFLAIAVAATCIWAWRKKRSNKCSAYLRWPLLYLFCAYLIGALTVSALKSFTNMDCPWNLVRYGGARVFVGLFETRPPGMPRGVCFPAGHASAGYAWVSLYFFTLMVRPAWRWMALAASLMIGAIFGWTQQVRGAHFLSHDLWTLLICWVVALGLFMVWQRWFVDGSGDVYSSGFQA</sequence>
<dbReference type="Proteomes" id="UP001174748">
    <property type="component" value="Unassembled WGS sequence"/>
</dbReference>
<feature type="transmembrane region" description="Helical" evidence="1">
    <location>
        <begin position="21"/>
        <end position="45"/>
    </location>
</feature>
<evidence type="ECO:0000259" key="2">
    <source>
        <dbReference type="Pfam" id="PF01569"/>
    </source>
</evidence>
<evidence type="ECO:0000313" key="4">
    <source>
        <dbReference type="EMBL" id="MDK5170202.1"/>
    </source>
</evidence>
<organism evidence="3 5">
    <name type="scientific">Serratia nevei</name>
    <dbReference type="NCBI Taxonomy" id="2703794"/>
    <lineage>
        <taxon>Bacteria</taxon>
        <taxon>Pseudomonadati</taxon>
        <taxon>Pseudomonadota</taxon>
        <taxon>Gammaproteobacteria</taxon>
        <taxon>Enterobacterales</taxon>
        <taxon>Yersiniaceae</taxon>
        <taxon>Serratia</taxon>
    </lineage>
</organism>
<feature type="transmembrane region" description="Helical" evidence="1">
    <location>
        <begin position="84"/>
        <end position="100"/>
    </location>
</feature>
<dbReference type="Proteomes" id="UP001173597">
    <property type="component" value="Unassembled WGS sequence"/>
</dbReference>
<name>A0AAW6XB44_9GAMM</name>
<evidence type="ECO:0000256" key="1">
    <source>
        <dbReference type="SAM" id="Phobius"/>
    </source>
</evidence>
<dbReference type="AlphaFoldDB" id="A0AAW6XB44"/>
<dbReference type="Pfam" id="PF01569">
    <property type="entry name" value="PAP2"/>
    <property type="match status" value="1"/>
</dbReference>
<keyword evidence="6" id="KW-1185">Reference proteome</keyword>
<dbReference type="RefSeq" id="WP_227472611.1">
    <property type="nucleotide sequence ID" value="NZ_JARTLO010000030.1"/>
</dbReference>
<reference evidence="3" key="1">
    <citation type="submission" date="2023-01" db="EMBL/GenBank/DDBJ databases">
        <title>Genomic dissection of endemic carbapenem resistance: metallo-beta-lactamase gene dissemination through clonal, plasmid and integron transfer pathways.</title>
        <authorList>
            <person name="Macesic N."/>
        </authorList>
    </citation>
    <scope>NUCLEOTIDE SEQUENCE</scope>
    <source>
        <strain evidence="4">CPO382</strain>
        <strain evidence="3">CPO573</strain>
    </source>
</reference>
<evidence type="ECO:0000313" key="5">
    <source>
        <dbReference type="Proteomes" id="UP001173597"/>
    </source>
</evidence>
<feature type="transmembrane region" description="Helical" evidence="1">
    <location>
        <begin position="226"/>
        <end position="244"/>
    </location>
</feature>
<dbReference type="InterPro" id="IPR000326">
    <property type="entry name" value="PAP2/HPO"/>
</dbReference>
<dbReference type="SUPFAM" id="SSF48317">
    <property type="entry name" value="Acid phosphatase/Vanadium-dependent haloperoxidase"/>
    <property type="match status" value="1"/>
</dbReference>
<feature type="transmembrane region" description="Helical" evidence="1">
    <location>
        <begin position="195"/>
        <end position="214"/>
    </location>
</feature>
<comment type="caution">
    <text evidence="3">The sequence shown here is derived from an EMBL/GenBank/DDBJ whole genome shotgun (WGS) entry which is preliminary data.</text>
</comment>
<feature type="transmembrane region" description="Helical" evidence="1">
    <location>
        <begin position="112"/>
        <end position="133"/>
    </location>
</feature>
<gene>
    <name evidence="3" type="ORF">P9854_20425</name>
    <name evidence="4" type="ORF">P9921_06890</name>
</gene>
<evidence type="ECO:0000313" key="3">
    <source>
        <dbReference type="EMBL" id="MDK4768144.1"/>
    </source>
</evidence>